<gene>
    <name evidence="2" type="ORF">ABID43_005219</name>
</gene>
<dbReference type="SUPFAM" id="SSF53448">
    <property type="entry name" value="Nucleotide-diphospho-sugar transferases"/>
    <property type="match status" value="1"/>
</dbReference>
<proteinExistence type="predicted"/>
<feature type="domain" description="Glycosyltransferase 2-like" evidence="1">
    <location>
        <begin position="362"/>
        <end position="483"/>
    </location>
</feature>
<dbReference type="PANTHER" id="PTHR43179:SF7">
    <property type="entry name" value="RHAMNOSYLTRANSFERASE WBBL"/>
    <property type="match status" value="1"/>
</dbReference>
<comment type="caution">
    <text evidence="2">The sequence shown here is derived from an EMBL/GenBank/DDBJ whole genome shotgun (WGS) entry which is preliminary data.</text>
</comment>
<dbReference type="PANTHER" id="PTHR43179">
    <property type="entry name" value="RHAMNOSYLTRANSFERASE WBBL"/>
    <property type="match status" value="1"/>
</dbReference>
<dbReference type="EMBL" id="JBEPMM010000038">
    <property type="protein sequence ID" value="MET3695650.1"/>
    <property type="molecule type" value="Genomic_DNA"/>
</dbReference>
<keyword evidence="3" id="KW-1185">Reference proteome</keyword>
<name>A0ABV2LCS1_9HYPH</name>
<evidence type="ECO:0000313" key="3">
    <source>
        <dbReference type="Proteomes" id="UP001549145"/>
    </source>
</evidence>
<organism evidence="2 3">
    <name type="scientific">Methylobacterium goesingense</name>
    <dbReference type="NCBI Taxonomy" id="243690"/>
    <lineage>
        <taxon>Bacteria</taxon>
        <taxon>Pseudomonadati</taxon>
        <taxon>Pseudomonadota</taxon>
        <taxon>Alphaproteobacteria</taxon>
        <taxon>Hyphomicrobiales</taxon>
        <taxon>Methylobacteriaceae</taxon>
        <taxon>Methylobacterium</taxon>
    </lineage>
</organism>
<dbReference type="InterPro" id="IPR029044">
    <property type="entry name" value="Nucleotide-diphossugar_trans"/>
</dbReference>
<dbReference type="Pfam" id="PF00535">
    <property type="entry name" value="Glycos_transf_2"/>
    <property type="match status" value="1"/>
</dbReference>
<dbReference type="Proteomes" id="UP001549145">
    <property type="component" value="Unassembled WGS sequence"/>
</dbReference>
<protein>
    <submittedName>
        <fullName evidence="2">GT2 family glycosyltransferase</fullName>
    </submittedName>
</protein>
<evidence type="ECO:0000259" key="1">
    <source>
        <dbReference type="Pfam" id="PF00535"/>
    </source>
</evidence>
<reference evidence="2 3" key="1">
    <citation type="submission" date="2024-06" db="EMBL/GenBank/DDBJ databases">
        <title>Genomic Encyclopedia of Type Strains, Phase IV (KMG-IV): sequencing the most valuable type-strain genomes for metagenomic binning, comparative biology and taxonomic classification.</title>
        <authorList>
            <person name="Goeker M."/>
        </authorList>
    </citation>
    <scope>NUCLEOTIDE SEQUENCE [LARGE SCALE GENOMIC DNA]</scope>
    <source>
        <strain evidence="2 3">DSM 21331</strain>
    </source>
</reference>
<evidence type="ECO:0000313" key="2">
    <source>
        <dbReference type="EMBL" id="MET3695650.1"/>
    </source>
</evidence>
<accession>A0ABV2LCS1</accession>
<dbReference type="Gene3D" id="3.90.550.10">
    <property type="entry name" value="Spore Coat Polysaccharide Biosynthesis Protein SpsA, Chain A"/>
    <property type="match status" value="1"/>
</dbReference>
<sequence>MARPLRPLLRLTRHDGRRETFVLPGPVLGAAQWLGYLPADCAGLELATDRRSGFVLERVGLRASAQVLAECLRKRPLRAVAAVFNALRRDERRFRDILRGSCGVTPVDRYATWARARERAETAPVPEAPVLRLILPAAPGKSEAVAATLDSVRAQSFTAWTLVLAATEPDTAHQLPDARLTRRTWSETASLGSLAGRADAVVLLQAGDRLDPDALAILARARLDAPEPELVYADAVIDGAPATPRLKPDWSPDLARVSAYPGTPILYAGALLRRLAVVPLGEADTLPLRLLLEAAAEVATDRVAHVPRVLARQAGPDSVEADRHAALLTHHLAERGAPARVATNAGGFDLLWPLPAPAPLVSVIIPSRDRLDLIRRSSDDVLNATAYPALELVIVDNGSTDPAVLAHYEILRRDLRVTIHAAPGPFNFSALINAGVAVSRGAVVILLNNDVAVLREDWLEALVRQACRPEVGAVGAKLLYGDGTLQHAGVVVGLGGRAGHILRRRPADTAGHLGRLHVAHEVSAVTAACLAVERHKFDAVGGLDVETFAVDFNDVDFCLRLGAAGYQTIWTPRAVLAHLESTSRGPAVGPARARFEAEAEAFVARWRDTIRHDPFYHPGLSLTTFGEDLE</sequence>
<dbReference type="InterPro" id="IPR001173">
    <property type="entry name" value="Glyco_trans_2-like"/>
</dbReference>